<dbReference type="Proteomes" id="UP000266677">
    <property type="component" value="Unassembled WGS sequence"/>
</dbReference>
<dbReference type="EMBL" id="QZFU01000013">
    <property type="protein sequence ID" value="RJO78427.1"/>
    <property type="molecule type" value="Genomic_DNA"/>
</dbReference>
<accession>A0A3A4KMR9</accession>
<protein>
    <submittedName>
        <fullName evidence="1">Uncharacterized protein</fullName>
    </submittedName>
</protein>
<dbReference type="AlphaFoldDB" id="A0A3A4KMR9"/>
<dbReference type="OrthoDB" id="4534113at2"/>
<keyword evidence="2" id="KW-1185">Reference proteome</keyword>
<evidence type="ECO:0000313" key="2">
    <source>
        <dbReference type="Proteomes" id="UP000266677"/>
    </source>
</evidence>
<dbReference type="RefSeq" id="WP_120038791.1">
    <property type="nucleotide sequence ID" value="NZ_QZFU01000013.1"/>
</dbReference>
<reference evidence="1 2" key="1">
    <citation type="submission" date="2018-09" db="EMBL/GenBank/DDBJ databases">
        <title>YIM PH21274 draft genome.</title>
        <authorList>
            <person name="Miao C."/>
        </authorList>
    </citation>
    <scope>NUCLEOTIDE SEQUENCE [LARGE SCALE GENOMIC DNA]</scope>
    <source>
        <strain evidence="1 2">YIM PH 21724</strain>
    </source>
</reference>
<proteinExistence type="predicted"/>
<comment type="caution">
    <text evidence="1">The sequence shown here is derived from an EMBL/GenBank/DDBJ whole genome shotgun (WGS) entry which is preliminary data.</text>
</comment>
<name>A0A3A4KMR9_9NOCA</name>
<organism evidence="1 2">
    <name type="scientific">Nocardia panacis</name>
    <dbReference type="NCBI Taxonomy" id="2340916"/>
    <lineage>
        <taxon>Bacteria</taxon>
        <taxon>Bacillati</taxon>
        <taxon>Actinomycetota</taxon>
        <taxon>Actinomycetes</taxon>
        <taxon>Mycobacteriales</taxon>
        <taxon>Nocardiaceae</taxon>
        <taxon>Nocardia</taxon>
    </lineage>
</organism>
<gene>
    <name evidence="1" type="ORF">D5S18_05945</name>
</gene>
<sequence length="192" mass="21439">MGSEPTVGEVVDLIVELGLIDASTPERTLEPDKRDKPLSYNGHSVQAAVLNLLSTLGIRYTFDYKTFRGIDEADDDERLRRYEAELQEIASCSRGLVSITNVRLVENDTRWELQFDCNDETESWSVGKPYDEDEDIEAGIAFATCITGIPWDSVECFCAVDHHDENLSGQAVFGDPEALNRLGAHFGLTFML</sequence>
<evidence type="ECO:0000313" key="1">
    <source>
        <dbReference type="EMBL" id="RJO78427.1"/>
    </source>
</evidence>